<evidence type="ECO:0000256" key="1">
    <source>
        <dbReference type="SAM" id="MobiDB-lite"/>
    </source>
</evidence>
<dbReference type="EMBL" id="SRPW01000228">
    <property type="protein sequence ID" value="KAG6016670.1"/>
    <property type="molecule type" value="Genomic_DNA"/>
</dbReference>
<dbReference type="Proteomes" id="UP000748025">
    <property type="component" value="Unassembled WGS sequence"/>
</dbReference>
<protein>
    <submittedName>
        <fullName evidence="2">Uncharacterized protein</fullName>
    </submittedName>
</protein>
<evidence type="ECO:0000313" key="2">
    <source>
        <dbReference type="EMBL" id="KAG6016670.1"/>
    </source>
</evidence>
<accession>A0A9P7T242</accession>
<name>A0A9P7T242_9HYPO</name>
<gene>
    <name evidence="2" type="ORF">E4U43_003330</name>
</gene>
<proteinExistence type="predicted"/>
<organism evidence="2 3">
    <name type="scientific">Claviceps pusilla</name>
    <dbReference type="NCBI Taxonomy" id="123648"/>
    <lineage>
        <taxon>Eukaryota</taxon>
        <taxon>Fungi</taxon>
        <taxon>Dikarya</taxon>
        <taxon>Ascomycota</taxon>
        <taxon>Pezizomycotina</taxon>
        <taxon>Sordariomycetes</taxon>
        <taxon>Hypocreomycetidae</taxon>
        <taxon>Hypocreales</taxon>
        <taxon>Clavicipitaceae</taxon>
        <taxon>Claviceps</taxon>
    </lineage>
</organism>
<comment type="caution">
    <text evidence="2">The sequence shown here is derived from an EMBL/GenBank/DDBJ whole genome shotgun (WGS) entry which is preliminary data.</text>
</comment>
<feature type="compositionally biased region" description="Basic and acidic residues" evidence="1">
    <location>
        <begin position="1"/>
        <end position="15"/>
    </location>
</feature>
<keyword evidence="3" id="KW-1185">Reference proteome</keyword>
<reference evidence="2" key="1">
    <citation type="journal article" date="2020" name="bioRxiv">
        <title>Whole genome comparisons of ergot fungi reveals the divergence and evolution of species within the genus Claviceps are the result of varying mechanisms driving genome evolution and host range expansion.</title>
        <authorList>
            <person name="Wyka S.A."/>
            <person name="Mondo S.J."/>
            <person name="Liu M."/>
            <person name="Dettman J."/>
            <person name="Nalam V."/>
            <person name="Broders K.D."/>
        </authorList>
    </citation>
    <scope>NUCLEOTIDE SEQUENCE</scope>
    <source>
        <strain evidence="2">CCC 602</strain>
    </source>
</reference>
<evidence type="ECO:0000313" key="3">
    <source>
        <dbReference type="Proteomes" id="UP000748025"/>
    </source>
</evidence>
<dbReference type="AlphaFoldDB" id="A0A9P7T242"/>
<feature type="region of interest" description="Disordered" evidence="1">
    <location>
        <begin position="1"/>
        <end position="32"/>
    </location>
</feature>
<sequence>MTEGNRVEKPHHSSESSHYAQKHRSELTGPLFTPVPLDVAVMTKCSSSDDIWQHMPGTTVFGDPFHPLLPPTDSA</sequence>